<keyword evidence="1" id="KW-0934">Plastid</keyword>
<evidence type="ECO:0000313" key="1">
    <source>
        <dbReference type="EMBL" id="SCW21787.1"/>
    </source>
</evidence>
<organism evidence="1">
    <name type="scientific">Galaxaura rugosa</name>
    <dbReference type="NCBI Taxonomy" id="268570"/>
    <lineage>
        <taxon>Eukaryota</taxon>
        <taxon>Rhodophyta</taxon>
        <taxon>Florideophyceae</taxon>
        <taxon>Nemaliophycidae</taxon>
        <taxon>Nemaliales</taxon>
        <taxon>Galaxauraceae</taxon>
        <taxon>Galaxaura</taxon>
    </lineage>
</organism>
<accession>A0A1G4NT23</accession>
<reference evidence="1" key="1">
    <citation type="submission" date="2016-10" db="EMBL/GenBank/DDBJ databases">
        <title>Chloroplast genomes as a tool to resolve red algal phylogenies: a case study in the Nemaliales.</title>
        <authorList>
            <person name="Costa J.F."/>
            <person name="Lin S.M."/>
            <person name="Macaya E.C."/>
            <person name="Fernandez-Garcia C."/>
            <person name="Verbruggen H."/>
        </authorList>
    </citation>
    <scope>NUCLEOTIDE SEQUENCE</scope>
    <source>
        <strain evidence="1">JFC0074</strain>
    </source>
</reference>
<keyword evidence="1" id="KW-0150">Chloroplast</keyword>
<name>A0A1G4NT23_9FLOR</name>
<dbReference type="AlphaFoldDB" id="A0A1G4NT23"/>
<dbReference type="RefSeq" id="YP_009313533.1">
    <property type="nucleotide sequence ID" value="NC_031657.1"/>
</dbReference>
<proteinExistence type="predicted"/>
<sequence length="70" mass="8510">MFHNKFINTIVAIYQKEFLCPYEIIYNSNTKCIVKGFRYINNIAYYVPLVEFNDTTRMWVLYKELKIQDS</sequence>
<protein>
    <submittedName>
        <fullName evidence="1">PetP protein</fullName>
    </submittedName>
</protein>
<gene>
    <name evidence="1" type="primary">petP</name>
    <name evidence="1" type="ORF">JFC0074_152</name>
</gene>
<reference evidence="1" key="2">
    <citation type="submission" date="2016-10" db="EMBL/GenBank/DDBJ databases">
        <authorList>
            <person name="de Groot N.N."/>
        </authorList>
    </citation>
    <scope>NUCLEOTIDE SEQUENCE</scope>
    <source>
        <strain evidence="1">JFC0074</strain>
    </source>
</reference>
<dbReference type="EMBL" id="LT622865">
    <property type="protein sequence ID" value="SCW21787.1"/>
    <property type="molecule type" value="Genomic_DNA"/>
</dbReference>
<geneLocation type="chloroplast" evidence="1"/>
<dbReference type="GeneID" id="29998950"/>